<reference evidence="2 3" key="1">
    <citation type="journal article" date="2023" name="Commun. Biol.">
        <title>Genome analysis of Parmales, the sister group of diatoms, reveals the evolutionary specialization of diatoms from phago-mixotrophs to photoautotrophs.</title>
        <authorList>
            <person name="Ban H."/>
            <person name="Sato S."/>
            <person name="Yoshikawa S."/>
            <person name="Yamada K."/>
            <person name="Nakamura Y."/>
            <person name="Ichinomiya M."/>
            <person name="Sato N."/>
            <person name="Blanc-Mathieu R."/>
            <person name="Endo H."/>
            <person name="Kuwata A."/>
            <person name="Ogata H."/>
        </authorList>
    </citation>
    <scope>NUCLEOTIDE SEQUENCE [LARGE SCALE GENOMIC DNA]</scope>
</reference>
<dbReference type="EMBL" id="BRYB01000798">
    <property type="protein sequence ID" value="GMI37915.1"/>
    <property type="molecule type" value="Genomic_DNA"/>
</dbReference>
<evidence type="ECO:0000313" key="2">
    <source>
        <dbReference type="EMBL" id="GMI37915.1"/>
    </source>
</evidence>
<evidence type="ECO:0000313" key="3">
    <source>
        <dbReference type="Proteomes" id="UP001165060"/>
    </source>
</evidence>
<comment type="caution">
    <text evidence="2">The sequence shown here is derived from an EMBL/GenBank/DDBJ whole genome shotgun (WGS) entry which is preliminary data.</text>
</comment>
<dbReference type="InterPro" id="IPR027417">
    <property type="entry name" value="P-loop_NTPase"/>
</dbReference>
<accession>A0ABQ6N2E0</accession>
<protein>
    <recommendedName>
        <fullName evidence="1">Deoxynucleoside kinase domain-containing protein</fullName>
    </recommendedName>
</protein>
<keyword evidence="3" id="KW-1185">Reference proteome</keyword>
<dbReference type="Proteomes" id="UP001165060">
    <property type="component" value="Unassembled WGS sequence"/>
</dbReference>
<dbReference type="Gene3D" id="3.40.50.300">
    <property type="entry name" value="P-loop containing nucleotide triphosphate hydrolases"/>
    <property type="match status" value="1"/>
</dbReference>
<dbReference type="Pfam" id="PF01712">
    <property type="entry name" value="dNK"/>
    <property type="match status" value="1"/>
</dbReference>
<dbReference type="InterPro" id="IPR050566">
    <property type="entry name" value="Deoxyribonucleoside_kinase"/>
</dbReference>
<dbReference type="SUPFAM" id="SSF52540">
    <property type="entry name" value="P-loop containing nucleoside triphosphate hydrolases"/>
    <property type="match status" value="1"/>
</dbReference>
<dbReference type="PANTHER" id="PTHR10513:SF15">
    <property type="entry name" value="NADH DEHYDROGENASE [UBIQUINONE] 1 ALPHA SUBCOMPLEX SUBUNIT 10, MITOCHONDRIAL"/>
    <property type="match status" value="1"/>
</dbReference>
<feature type="domain" description="Deoxynucleoside kinase" evidence="1">
    <location>
        <begin position="6"/>
        <end position="195"/>
    </location>
</feature>
<proteinExistence type="predicted"/>
<dbReference type="CDD" id="cd01673">
    <property type="entry name" value="dNK"/>
    <property type="match status" value="1"/>
</dbReference>
<sequence>MIGHVIIVEGNISAGKSTLCRTLASRLNMALFLEPVGSNPYLEKFYADPKTYALPLQVWILKQRFLSYVNALKLLTSTSLPGVILDRSVFSDDVFAVKNLEDGNISQAGYDYYKGLRSQMLASLPPPSAVCYLDASPEECRRRVHELRKRECEDGIPLEYLAGLDKCYKSWLSEMETVLTNEQVRVVDWEEFGEVEDVVSHIDAATAGAPPTRVPQWVEDGDEVTSRMTTDAEKPADLTCVPAVPDPNIQTQQECLILPEVTVEVGTPSKGTGVKVADAGTSPVSVIGFEMDKLDLQ</sequence>
<gene>
    <name evidence="2" type="ORF">TeGR_g3213</name>
</gene>
<dbReference type="PANTHER" id="PTHR10513">
    <property type="entry name" value="DEOXYNUCLEOSIDE KINASE"/>
    <property type="match status" value="1"/>
</dbReference>
<name>A0ABQ6N2E0_9STRA</name>
<organism evidence="2 3">
    <name type="scientific">Tetraparma gracilis</name>
    <dbReference type="NCBI Taxonomy" id="2962635"/>
    <lineage>
        <taxon>Eukaryota</taxon>
        <taxon>Sar</taxon>
        <taxon>Stramenopiles</taxon>
        <taxon>Ochrophyta</taxon>
        <taxon>Bolidophyceae</taxon>
        <taxon>Parmales</taxon>
        <taxon>Triparmaceae</taxon>
        <taxon>Tetraparma</taxon>
    </lineage>
</organism>
<dbReference type="InterPro" id="IPR031314">
    <property type="entry name" value="DNK_dom"/>
</dbReference>
<evidence type="ECO:0000259" key="1">
    <source>
        <dbReference type="Pfam" id="PF01712"/>
    </source>
</evidence>